<organism evidence="1">
    <name type="scientific">Podoviridae sp. ctDgT26</name>
    <dbReference type="NCBI Taxonomy" id="2826547"/>
    <lineage>
        <taxon>Viruses</taxon>
        <taxon>Duplodnaviria</taxon>
        <taxon>Heunggongvirae</taxon>
        <taxon>Uroviricota</taxon>
        <taxon>Caudoviricetes</taxon>
    </lineage>
</organism>
<protein>
    <submittedName>
        <fullName evidence="1">Uncharacterized protein</fullName>
    </submittedName>
</protein>
<dbReference type="EMBL" id="BK014779">
    <property type="protein sequence ID" value="DAD75318.1"/>
    <property type="molecule type" value="Genomic_DNA"/>
</dbReference>
<accession>A0A8S5LZE3</accession>
<proteinExistence type="predicted"/>
<reference evidence="1" key="1">
    <citation type="journal article" date="2021" name="Proc. Natl. Acad. Sci. U.S.A.">
        <title>A Catalog of Tens of Thousands of Viruses from Human Metagenomes Reveals Hidden Associations with Chronic Diseases.</title>
        <authorList>
            <person name="Tisza M.J."/>
            <person name="Buck C.B."/>
        </authorList>
    </citation>
    <scope>NUCLEOTIDE SEQUENCE</scope>
    <source>
        <strain evidence="1">CtDgT26</strain>
    </source>
</reference>
<name>A0A8S5LZE3_9CAUD</name>
<evidence type="ECO:0000313" key="1">
    <source>
        <dbReference type="EMBL" id="DAD75318.1"/>
    </source>
</evidence>
<sequence length="34" mass="3819">MSGFEHCGKTRRVGRCKERIVHGAGPHRKGDERA</sequence>